<proteinExistence type="predicted"/>
<evidence type="ECO:0000256" key="2">
    <source>
        <dbReference type="SAM" id="SignalP"/>
    </source>
</evidence>
<dbReference type="InterPro" id="IPR021631">
    <property type="entry name" value="DUF3238"/>
</dbReference>
<dbReference type="OrthoDB" id="5117915at2"/>
<organism evidence="3 4">
    <name type="scientific">Kytococcus aerolatus</name>
    <dbReference type="NCBI Taxonomy" id="592308"/>
    <lineage>
        <taxon>Bacteria</taxon>
        <taxon>Bacillati</taxon>
        <taxon>Actinomycetota</taxon>
        <taxon>Actinomycetes</taxon>
        <taxon>Micrococcales</taxon>
        <taxon>Kytococcaceae</taxon>
        <taxon>Kytococcus</taxon>
    </lineage>
</organism>
<evidence type="ECO:0000256" key="1">
    <source>
        <dbReference type="SAM" id="MobiDB-lite"/>
    </source>
</evidence>
<keyword evidence="4" id="KW-1185">Reference proteome</keyword>
<evidence type="ECO:0008006" key="5">
    <source>
        <dbReference type="Google" id="ProtNLM"/>
    </source>
</evidence>
<dbReference type="Pfam" id="PF11579">
    <property type="entry name" value="DUF3238"/>
    <property type="match status" value="1"/>
</dbReference>
<sequence length="429" mass="46098">MLPNNILRSLTATALVAGSLTGLSLPARAAEEGVSATYSGDEVHITVDGRPVTILSTDSSDPLVRTMVLQDADGHRYQATEYLAEADAAVALDSRADSAQTVKEAETAGFSTEKADTITDSRSDQVTYTGSTTVRPALAPVATLVEGTDRTVLAMPTTSTAGTVVTKNGEPIGTVSEDGSVVDDDPSLLATDSYEFTIETPNGEMQSVTINDAASTAALNGAMYTSYKTYIPGPRASVPIGTLCNLRWTAGKVWFKGDNRSWVWGHNQTARSRTAALVVADWRNGKREVTLTRRVNPTVRYADGTSTRPVASATASPQGMYLRAVAINSRSAQFTLKHKIGNPLCFSAGPITYQLRATVYRNGSASYYGHSIDVPRHEVYAMSDRRGTWRKVKQRSSTSFMCLSAPQVISPVTRCPGQRAWSAYFNKTI</sequence>
<reference evidence="3 4" key="1">
    <citation type="submission" date="2017-06" db="EMBL/GenBank/DDBJ databases">
        <authorList>
            <person name="Kim H.J."/>
            <person name="Triplett B.A."/>
        </authorList>
    </citation>
    <scope>NUCLEOTIDE SEQUENCE [LARGE SCALE GENOMIC DNA]</scope>
    <source>
        <strain evidence="3 4">DSM 22179</strain>
    </source>
</reference>
<name>A0A212U197_9MICO</name>
<feature type="region of interest" description="Disordered" evidence="1">
    <location>
        <begin position="162"/>
        <end position="184"/>
    </location>
</feature>
<dbReference type="EMBL" id="FYEZ01000002">
    <property type="protein sequence ID" value="SNC71920.1"/>
    <property type="molecule type" value="Genomic_DNA"/>
</dbReference>
<evidence type="ECO:0000313" key="3">
    <source>
        <dbReference type="EMBL" id="SNC71920.1"/>
    </source>
</evidence>
<keyword evidence="2" id="KW-0732">Signal</keyword>
<accession>A0A212U197</accession>
<gene>
    <name evidence="3" type="ORF">SAMN05445756_1661</name>
</gene>
<dbReference type="Proteomes" id="UP000198122">
    <property type="component" value="Unassembled WGS sequence"/>
</dbReference>
<protein>
    <recommendedName>
        <fullName evidence="5">DUF3238 domain-containing protein</fullName>
    </recommendedName>
</protein>
<evidence type="ECO:0000313" key="4">
    <source>
        <dbReference type="Proteomes" id="UP000198122"/>
    </source>
</evidence>
<feature type="chain" id="PRO_5012194429" description="DUF3238 domain-containing protein" evidence="2">
    <location>
        <begin position="30"/>
        <end position="429"/>
    </location>
</feature>
<dbReference type="AlphaFoldDB" id="A0A212U197"/>
<dbReference type="RefSeq" id="WP_088818596.1">
    <property type="nucleotide sequence ID" value="NZ_FYEZ01000002.1"/>
</dbReference>
<feature type="signal peptide" evidence="2">
    <location>
        <begin position="1"/>
        <end position="29"/>
    </location>
</feature>